<evidence type="ECO:0000256" key="2">
    <source>
        <dbReference type="PROSITE-ProRule" id="PRU00176"/>
    </source>
</evidence>
<accession>A9NPD3</accession>
<feature type="domain" description="RRM" evidence="3">
    <location>
        <begin position="82"/>
        <end position="160"/>
    </location>
</feature>
<dbReference type="SMART" id="SM00360">
    <property type="entry name" value="RRM"/>
    <property type="match status" value="1"/>
</dbReference>
<evidence type="ECO:0000256" key="1">
    <source>
        <dbReference type="ARBA" id="ARBA00022884"/>
    </source>
</evidence>
<protein>
    <recommendedName>
        <fullName evidence="3">RRM domain-containing protein</fullName>
    </recommendedName>
</protein>
<sequence>MALLTGIGTAHIYLNTPHPSCARLAFAFGGSSHLLAFPLISPAHTKLFVEKSRCWRGGVLNRRSSSCVACLPSPPPKKKIAPKLYVSGLSYYTTEQSLRNAFSSFGNLVEATIVMDRVTKRSRGFAFLRYAYEEEAEAAIKGMHGKFLDGRVIFVEYSKLPSELRGAPPKSPGPPYLR</sequence>
<dbReference type="GO" id="GO:1900871">
    <property type="term" value="P:chloroplast mRNA modification"/>
    <property type="evidence" value="ECO:0007669"/>
    <property type="project" value="TreeGrafter"/>
</dbReference>
<dbReference type="GO" id="GO:0016554">
    <property type="term" value="P:cytidine to uridine editing"/>
    <property type="evidence" value="ECO:0007669"/>
    <property type="project" value="TreeGrafter"/>
</dbReference>
<dbReference type="InterPro" id="IPR000504">
    <property type="entry name" value="RRM_dom"/>
</dbReference>
<dbReference type="SUPFAM" id="SSF54928">
    <property type="entry name" value="RNA-binding domain, RBD"/>
    <property type="match status" value="1"/>
</dbReference>
<dbReference type="GO" id="GO:0009507">
    <property type="term" value="C:chloroplast"/>
    <property type="evidence" value="ECO:0007669"/>
    <property type="project" value="TreeGrafter"/>
</dbReference>
<evidence type="ECO:0000259" key="3">
    <source>
        <dbReference type="PROSITE" id="PS50102"/>
    </source>
</evidence>
<dbReference type="PROSITE" id="PS50102">
    <property type="entry name" value="RRM"/>
    <property type="match status" value="1"/>
</dbReference>
<reference evidence="4" key="1">
    <citation type="journal article" date="2008" name="BMC Genomics">
        <title>A conifer genomics resource of 200,000 spruce (Picea spp.) ESTs and 6,464 high-quality, sequence-finished full-length cDNAs for Sitka spruce (Picea sitchensis).</title>
        <authorList>
            <person name="Ralph S.G."/>
            <person name="Chun H.J."/>
            <person name="Kolosova N."/>
            <person name="Cooper D."/>
            <person name="Oddy C."/>
            <person name="Ritland C.E."/>
            <person name="Kirkpatrick R."/>
            <person name="Moore R."/>
            <person name="Barber S."/>
            <person name="Holt R.A."/>
            <person name="Jones S.J."/>
            <person name="Marra M.A."/>
            <person name="Douglas C.J."/>
            <person name="Ritland K."/>
            <person name="Bohlmann J."/>
        </authorList>
    </citation>
    <scope>NUCLEOTIDE SEQUENCE</scope>
    <source>
        <tissue evidence="4">Green portion of the leader tissue</tissue>
    </source>
</reference>
<dbReference type="PANTHER" id="PTHR48029:SF1">
    <property type="entry name" value="NUCLEOLAR PROTEIN 8"/>
    <property type="match status" value="1"/>
</dbReference>
<organism evidence="4">
    <name type="scientific">Picea sitchensis</name>
    <name type="common">Sitka spruce</name>
    <name type="synonym">Pinus sitchensis</name>
    <dbReference type="NCBI Taxonomy" id="3332"/>
    <lineage>
        <taxon>Eukaryota</taxon>
        <taxon>Viridiplantae</taxon>
        <taxon>Streptophyta</taxon>
        <taxon>Embryophyta</taxon>
        <taxon>Tracheophyta</taxon>
        <taxon>Spermatophyta</taxon>
        <taxon>Pinopsida</taxon>
        <taxon>Pinidae</taxon>
        <taxon>Conifers I</taxon>
        <taxon>Pinales</taxon>
        <taxon>Pinaceae</taxon>
        <taxon>Picea</taxon>
    </lineage>
</organism>
<dbReference type="AlphaFoldDB" id="A9NPD3"/>
<dbReference type="Gene3D" id="3.30.70.330">
    <property type="match status" value="1"/>
</dbReference>
<dbReference type="InterPro" id="IPR035979">
    <property type="entry name" value="RBD_domain_sf"/>
</dbReference>
<evidence type="ECO:0000313" key="4">
    <source>
        <dbReference type="EMBL" id="ABK22494.1"/>
    </source>
</evidence>
<proteinExistence type="evidence at transcript level"/>
<keyword evidence="1 2" id="KW-0694">RNA-binding</keyword>
<dbReference type="InterPro" id="IPR012677">
    <property type="entry name" value="Nucleotide-bd_a/b_plait_sf"/>
</dbReference>
<name>A9NPD3_PICSI</name>
<dbReference type="PANTHER" id="PTHR48029">
    <property type="entry name" value="NUCLEOLAR PROTEIN 8"/>
    <property type="match status" value="1"/>
</dbReference>
<dbReference type="Pfam" id="PF00076">
    <property type="entry name" value="RRM_1"/>
    <property type="match status" value="1"/>
</dbReference>
<dbReference type="GO" id="GO:0003723">
    <property type="term" value="F:RNA binding"/>
    <property type="evidence" value="ECO:0007669"/>
    <property type="project" value="UniProtKB-UniRule"/>
</dbReference>
<dbReference type="EMBL" id="EF083143">
    <property type="protein sequence ID" value="ABK22494.1"/>
    <property type="molecule type" value="mRNA"/>
</dbReference>